<name>A0A8H4XN81_9HYPO</name>
<organism evidence="2 3">
    <name type="scientific">Fusarium zealandicum</name>
    <dbReference type="NCBI Taxonomy" id="1053134"/>
    <lineage>
        <taxon>Eukaryota</taxon>
        <taxon>Fungi</taxon>
        <taxon>Dikarya</taxon>
        <taxon>Ascomycota</taxon>
        <taxon>Pezizomycotina</taxon>
        <taxon>Sordariomycetes</taxon>
        <taxon>Hypocreomycetidae</taxon>
        <taxon>Hypocreales</taxon>
        <taxon>Nectriaceae</taxon>
        <taxon>Fusarium</taxon>
        <taxon>Fusarium staphyleae species complex</taxon>
    </lineage>
</organism>
<keyword evidence="3" id="KW-1185">Reference proteome</keyword>
<protein>
    <submittedName>
        <fullName evidence="2">Uncharacterized protein</fullName>
    </submittedName>
</protein>
<dbReference type="EMBL" id="JABEYC010000119">
    <property type="protein sequence ID" value="KAF4982401.1"/>
    <property type="molecule type" value="Genomic_DNA"/>
</dbReference>
<evidence type="ECO:0000313" key="2">
    <source>
        <dbReference type="EMBL" id="KAF4982401.1"/>
    </source>
</evidence>
<dbReference type="AlphaFoldDB" id="A0A8H4XN81"/>
<accession>A0A8H4XN81</accession>
<proteinExistence type="predicted"/>
<evidence type="ECO:0000313" key="3">
    <source>
        <dbReference type="Proteomes" id="UP000635477"/>
    </source>
</evidence>
<gene>
    <name evidence="2" type="ORF">FZEAL_1973</name>
</gene>
<evidence type="ECO:0000256" key="1">
    <source>
        <dbReference type="SAM" id="MobiDB-lite"/>
    </source>
</evidence>
<sequence length="185" mass="20954">MEPMPALRPLRTRRLLGIWTAQQSTTRSAQQSQQLPQSVFLFYQPHELSPGARDPRPAKTGFGNHSAWWLQVNCIAAVTSIGRDQPLPRNHCRLSIDENAVIIQRMPASKFPSLSFGSQSTWLWRPGQGETREHPPSGLFPPRANKRFISESPYPSKQARNLLLLSKPTLPVPEKLDWHSSRTSE</sequence>
<reference evidence="2" key="1">
    <citation type="journal article" date="2020" name="BMC Genomics">
        <title>Correction to: Identification and distribution of gene clusters required for synthesis of sphingolipid metabolism inhibitors in diverse species of the filamentous fungus Fusarium.</title>
        <authorList>
            <person name="Kim H.S."/>
            <person name="Lohmar J.M."/>
            <person name="Busman M."/>
            <person name="Brown D.W."/>
            <person name="Naumann T.A."/>
            <person name="Divon H.H."/>
            <person name="Lysoe E."/>
            <person name="Uhlig S."/>
            <person name="Proctor R.H."/>
        </authorList>
    </citation>
    <scope>NUCLEOTIDE SEQUENCE</scope>
    <source>
        <strain evidence="2">NRRL 22465</strain>
    </source>
</reference>
<comment type="caution">
    <text evidence="2">The sequence shown here is derived from an EMBL/GenBank/DDBJ whole genome shotgun (WGS) entry which is preliminary data.</text>
</comment>
<dbReference type="Proteomes" id="UP000635477">
    <property type="component" value="Unassembled WGS sequence"/>
</dbReference>
<feature type="region of interest" description="Disordered" evidence="1">
    <location>
        <begin position="125"/>
        <end position="151"/>
    </location>
</feature>
<reference evidence="2" key="2">
    <citation type="submission" date="2020-05" db="EMBL/GenBank/DDBJ databases">
        <authorList>
            <person name="Kim H.-S."/>
            <person name="Proctor R.H."/>
            <person name="Brown D.W."/>
        </authorList>
    </citation>
    <scope>NUCLEOTIDE SEQUENCE</scope>
    <source>
        <strain evidence="2">NRRL 22465</strain>
    </source>
</reference>